<dbReference type="RefSeq" id="WP_023921398.1">
    <property type="nucleotide sequence ID" value="NZ_CAJMJQ010000034.1"/>
</dbReference>
<organism evidence="3 4">
    <name type="scientific">[Ruminococcus] lactaris</name>
    <dbReference type="NCBI Taxonomy" id="46228"/>
    <lineage>
        <taxon>Bacteria</taxon>
        <taxon>Bacillati</taxon>
        <taxon>Bacillota</taxon>
        <taxon>Clostridia</taxon>
        <taxon>Lachnospirales</taxon>
        <taxon>Lachnospiraceae</taxon>
        <taxon>Mediterraneibacter</taxon>
    </lineage>
</organism>
<dbReference type="InterPro" id="IPR000253">
    <property type="entry name" value="FHA_dom"/>
</dbReference>
<proteinExistence type="predicted"/>
<dbReference type="Pfam" id="PF19909">
    <property type="entry name" value="DUF6382"/>
    <property type="match status" value="1"/>
</dbReference>
<dbReference type="Proteomes" id="UP000284902">
    <property type="component" value="Unassembled WGS sequence"/>
</dbReference>
<feature type="region of interest" description="Disordered" evidence="1">
    <location>
        <begin position="330"/>
        <end position="359"/>
    </location>
</feature>
<dbReference type="InterPro" id="IPR045962">
    <property type="entry name" value="DUF6382"/>
</dbReference>
<reference evidence="3 4" key="1">
    <citation type="submission" date="2018-08" db="EMBL/GenBank/DDBJ databases">
        <title>A genome reference for cultivated species of the human gut microbiota.</title>
        <authorList>
            <person name="Zou Y."/>
            <person name="Xue W."/>
            <person name="Luo G."/>
        </authorList>
    </citation>
    <scope>NUCLEOTIDE SEQUENCE [LARGE SCALE GENOMIC DNA]</scope>
    <source>
        <strain evidence="3 4">AM25-1LB</strain>
    </source>
</reference>
<dbReference type="SUPFAM" id="SSF49879">
    <property type="entry name" value="SMAD/FHA domain"/>
    <property type="match status" value="1"/>
</dbReference>
<feature type="region of interest" description="Disordered" evidence="1">
    <location>
        <begin position="192"/>
        <end position="259"/>
    </location>
</feature>
<dbReference type="Gene3D" id="2.60.200.20">
    <property type="match status" value="1"/>
</dbReference>
<evidence type="ECO:0000256" key="1">
    <source>
        <dbReference type="SAM" id="MobiDB-lite"/>
    </source>
</evidence>
<evidence type="ECO:0000313" key="4">
    <source>
        <dbReference type="Proteomes" id="UP000284902"/>
    </source>
</evidence>
<dbReference type="AlphaFoldDB" id="A0A414P0Q7"/>
<evidence type="ECO:0000313" key="3">
    <source>
        <dbReference type="EMBL" id="RHF55706.1"/>
    </source>
</evidence>
<dbReference type="InterPro" id="IPR008984">
    <property type="entry name" value="SMAD_FHA_dom_sf"/>
</dbReference>
<dbReference type="SMART" id="SM00240">
    <property type="entry name" value="FHA"/>
    <property type="match status" value="1"/>
</dbReference>
<comment type="caution">
    <text evidence="3">The sequence shown here is derived from an EMBL/GenBank/DDBJ whole genome shotgun (WGS) entry which is preliminary data.</text>
</comment>
<sequence length="553" mass="61565">MREFQFENQGANTYLIYQFAENEGIDTMSLGMLTNNHISGLASAVYYQLDEVRAVKYNITAKVSLDQFFTGVVNKKRVLGVLNGIIQAMSEMEDYMMNPETIVIDPKYMFVNVTTCEMALISIPTTELDEERVNLGAFFKDLVFTAQFDQNENCGYVAQLLNFFNNNTNFSLIEFKALLDTLNQSGTLEQQRTIPARNTPQRPPVQRPAGEVTIPGQQQRPAGEMTIPGQQQRPAGGMTMPGQQQRPAGEMTIPGQQQPVGGMAIPGKQPVGGMAIPGKQPVRGTVNQNQPQENPVNSGEKPMSRFYLLQHYSKKNAAIYKAQKAEKKLEKEANKKKKKGKKNTIDDGSFTVPGAPVTTNPKQMEQSFAEPVKQNIPSMQNNIPINNVISNNQGTFQGTYAVPQSLQRTGYQSQGAEYKEPQYQNPPINFGETTVLSMAPAGETSVLGPTEMQSLQGAFLLRMKNNERIPLNKPVFRIGKERSYVDYFIGDNPAISRSHVNIINRDGNYFVVDTNSTNHTFVNGNMIQSNVEVPLTHGTCLRLGNEEFEFKVM</sequence>
<protein>
    <submittedName>
        <fullName evidence="3">FHA domain-containing protein</fullName>
    </submittedName>
</protein>
<name>A0A414P0Q7_9FIRM</name>
<dbReference type="EMBL" id="QRHG01000060">
    <property type="protein sequence ID" value="RHF55706.1"/>
    <property type="molecule type" value="Genomic_DNA"/>
</dbReference>
<dbReference type="Pfam" id="PF00498">
    <property type="entry name" value="FHA"/>
    <property type="match status" value="1"/>
</dbReference>
<accession>A0A414P0Q7</accession>
<dbReference type="CDD" id="cd00060">
    <property type="entry name" value="FHA"/>
    <property type="match status" value="1"/>
</dbReference>
<feature type="domain" description="FHA" evidence="2">
    <location>
        <begin position="476"/>
        <end position="527"/>
    </location>
</feature>
<evidence type="ECO:0000259" key="2">
    <source>
        <dbReference type="PROSITE" id="PS50006"/>
    </source>
</evidence>
<gene>
    <name evidence="3" type="ORF">DW672_13410</name>
</gene>
<dbReference type="PROSITE" id="PS50006">
    <property type="entry name" value="FHA_DOMAIN"/>
    <property type="match status" value="1"/>
</dbReference>